<keyword evidence="5" id="KW-0030">Aminoacyl-tRNA synthetase</keyword>
<dbReference type="PANTHER" id="PTHR45765">
    <property type="entry name" value="METHIONINE--TRNA LIGASE"/>
    <property type="match status" value="1"/>
</dbReference>
<feature type="non-terminal residue" evidence="7">
    <location>
        <position position="173"/>
    </location>
</feature>
<dbReference type="InterPro" id="IPR015413">
    <property type="entry name" value="Methionyl/Leucyl_tRNA_Synth"/>
</dbReference>
<dbReference type="PRINTS" id="PR01041">
    <property type="entry name" value="TRNASYNTHMET"/>
</dbReference>
<dbReference type="Gene3D" id="3.40.50.620">
    <property type="entry name" value="HUPs"/>
    <property type="match status" value="1"/>
</dbReference>
<evidence type="ECO:0000259" key="6">
    <source>
        <dbReference type="Pfam" id="PF09334"/>
    </source>
</evidence>
<organism evidence="7">
    <name type="scientific">marine metagenome</name>
    <dbReference type="NCBI Taxonomy" id="408172"/>
    <lineage>
        <taxon>unclassified sequences</taxon>
        <taxon>metagenomes</taxon>
        <taxon>ecological metagenomes</taxon>
    </lineage>
</organism>
<dbReference type="InterPro" id="IPR033911">
    <property type="entry name" value="MetRS_core"/>
</dbReference>
<dbReference type="GO" id="GO:0005524">
    <property type="term" value="F:ATP binding"/>
    <property type="evidence" value="ECO:0007669"/>
    <property type="project" value="UniProtKB-KW"/>
</dbReference>
<accession>A0A383BTH6</accession>
<sequence length="173" mass="20271">MQNHEKWLKDWIESGYLEGENHHDPKTWKSQVLGQCKSWIDGGLKARAMTRDLDWGVKVPVEDADRKVLYVWLDAPIGYISATKQWASDNGKNWEDYWKSEETELIHFIGKDNIVFHCIIFPIILKAHENFILPTNVPANEFLNLEGEKLSTSRNWAIWLHEYLEDFKGQEDA</sequence>
<dbReference type="PANTHER" id="PTHR45765:SF1">
    <property type="entry name" value="METHIONINE--TRNA LIGASE, CYTOPLASMIC"/>
    <property type="match status" value="1"/>
</dbReference>
<protein>
    <recommendedName>
        <fullName evidence="6">Methionyl/Leucyl tRNA synthetase domain-containing protein</fullName>
    </recommendedName>
</protein>
<dbReference type="GO" id="GO:0005829">
    <property type="term" value="C:cytosol"/>
    <property type="evidence" value="ECO:0007669"/>
    <property type="project" value="TreeGrafter"/>
</dbReference>
<keyword evidence="4" id="KW-0648">Protein biosynthesis</keyword>
<dbReference type="GO" id="GO:0006431">
    <property type="term" value="P:methionyl-tRNA aminoacylation"/>
    <property type="evidence" value="ECO:0007669"/>
    <property type="project" value="InterPro"/>
</dbReference>
<keyword evidence="1" id="KW-0436">Ligase</keyword>
<keyword evidence="3" id="KW-0067">ATP-binding</keyword>
<dbReference type="AlphaFoldDB" id="A0A383BTH6"/>
<proteinExistence type="predicted"/>
<dbReference type="GO" id="GO:0004825">
    <property type="term" value="F:methionine-tRNA ligase activity"/>
    <property type="evidence" value="ECO:0007669"/>
    <property type="project" value="InterPro"/>
</dbReference>
<dbReference type="EMBL" id="UINC01203103">
    <property type="protein sequence ID" value="SVE23204.1"/>
    <property type="molecule type" value="Genomic_DNA"/>
</dbReference>
<keyword evidence="2" id="KW-0547">Nucleotide-binding</keyword>
<dbReference type="InterPro" id="IPR023458">
    <property type="entry name" value="Met-tRNA_ligase_1"/>
</dbReference>
<feature type="domain" description="Methionyl/Leucyl tRNA synthetase" evidence="6">
    <location>
        <begin position="2"/>
        <end position="168"/>
    </location>
</feature>
<dbReference type="InterPro" id="IPR014729">
    <property type="entry name" value="Rossmann-like_a/b/a_fold"/>
</dbReference>
<evidence type="ECO:0000256" key="4">
    <source>
        <dbReference type="ARBA" id="ARBA00022917"/>
    </source>
</evidence>
<evidence type="ECO:0000256" key="2">
    <source>
        <dbReference type="ARBA" id="ARBA00022741"/>
    </source>
</evidence>
<evidence type="ECO:0000256" key="5">
    <source>
        <dbReference type="ARBA" id="ARBA00023146"/>
    </source>
</evidence>
<dbReference type="Pfam" id="PF09334">
    <property type="entry name" value="tRNA-synt_1g"/>
    <property type="match status" value="1"/>
</dbReference>
<evidence type="ECO:0000256" key="1">
    <source>
        <dbReference type="ARBA" id="ARBA00022598"/>
    </source>
</evidence>
<evidence type="ECO:0000256" key="3">
    <source>
        <dbReference type="ARBA" id="ARBA00022840"/>
    </source>
</evidence>
<reference evidence="7" key="1">
    <citation type="submission" date="2018-05" db="EMBL/GenBank/DDBJ databases">
        <authorList>
            <person name="Lanie J.A."/>
            <person name="Ng W.-L."/>
            <person name="Kazmierczak K.M."/>
            <person name="Andrzejewski T.M."/>
            <person name="Davidsen T.M."/>
            <person name="Wayne K.J."/>
            <person name="Tettelin H."/>
            <person name="Glass J.I."/>
            <person name="Rusch D."/>
            <person name="Podicherti R."/>
            <person name="Tsui H.-C.T."/>
            <person name="Winkler M.E."/>
        </authorList>
    </citation>
    <scope>NUCLEOTIDE SEQUENCE</scope>
</reference>
<name>A0A383BTH6_9ZZZZ</name>
<evidence type="ECO:0000313" key="7">
    <source>
        <dbReference type="EMBL" id="SVE23204.1"/>
    </source>
</evidence>
<dbReference type="SUPFAM" id="SSF52374">
    <property type="entry name" value="Nucleotidylyl transferase"/>
    <property type="match status" value="1"/>
</dbReference>
<gene>
    <name evidence="7" type="ORF">METZ01_LOCUS476058</name>
</gene>